<sequence>MRYGEPVQVARPVRDGSDQEISPVGTINNTVFGRIRSASLDHEDRGRRSTVERNWFCPTGSNVQQGDRITRTNGDTYSVISDAHGDANHPITGHRFGYVKYRLRRVIAPRG</sequence>
<name>A0A9Q7SER7_9MYCO</name>
<dbReference type="AlphaFoldDB" id="A0A9Q7SER7"/>
<dbReference type="RefSeq" id="WP_074357496.1">
    <property type="nucleotide sequence ID" value="NZ_FSCP01000001.1"/>
</dbReference>
<protein>
    <recommendedName>
        <fullName evidence="4">Head-to-tail stopper</fullName>
    </recommendedName>
</protein>
<proteinExistence type="predicted"/>
<evidence type="ECO:0000313" key="2">
    <source>
        <dbReference type="EMBL" id="SHX43231.1"/>
    </source>
</evidence>
<evidence type="ECO:0000256" key="1">
    <source>
        <dbReference type="SAM" id="MobiDB-lite"/>
    </source>
</evidence>
<evidence type="ECO:0008006" key="4">
    <source>
        <dbReference type="Google" id="ProtNLM"/>
    </source>
</evidence>
<dbReference type="Proteomes" id="UP000185183">
    <property type="component" value="Unassembled WGS sequence"/>
</dbReference>
<reference evidence="2 3" key="1">
    <citation type="submission" date="2016-11" db="EMBL/GenBank/DDBJ databases">
        <authorList>
            <consortium name="Pathogen Informatics"/>
        </authorList>
    </citation>
    <scope>NUCLEOTIDE SEQUENCE [LARGE SCALE GENOMIC DNA]</scope>
    <source>
        <strain evidence="2 3">968</strain>
    </source>
</reference>
<feature type="region of interest" description="Disordered" evidence="1">
    <location>
        <begin position="1"/>
        <end position="25"/>
    </location>
</feature>
<organism evidence="2 3">
    <name type="scientific">Mycobacteroides abscessus subsp. bolletii</name>
    <dbReference type="NCBI Taxonomy" id="319705"/>
    <lineage>
        <taxon>Bacteria</taxon>
        <taxon>Bacillati</taxon>
        <taxon>Actinomycetota</taxon>
        <taxon>Actinomycetes</taxon>
        <taxon>Mycobacteriales</taxon>
        <taxon>Mycobacteriaceae</taxon>
        <taxon>Mycobacteroides</taxon>
        <taxon>Mycobacteroides abscessus</taxon>
    </lineage>
</organism>
<evidence type="ECO:0000313" key="3">
    <source>
        <dbReference type="Proteomes" id="UP000185183"/>
    </source>
</evidence>
<comment type="caution">
    <text evidence="2">The sequence shown here is derived from an EMBL/GenBank/DDBJ whole genome shotgun (WGS) entry which is preliminary data.</text>
</comment>
<dbReference type="EMBL" id="FSFA01000003">
    <property type="protein sequence ID" value="SHX43231.1"/>
    <property type="molecule type" value="Genomic_DNA"/>
</dbReference>
<accession>A0A9Q7SER7</accession>
<gene>
    <name evidence="2" type="ORF">SAMEA2275694_02640</name>
</gene>